<dbReference type="PATRIC" id="fig|83552.4.peg.2186"/>
<dbReference type="Proteomes" id="UP000031307">
    <property type="component" value="Unassembled WGS sequence"/>
</dbReference>
<proteinExistence type="predicted"/>
<name>A0A0C1C6G1_9BACT</name>
<dbReference type="EMBL" id="JSAM01000107">
    <property type="protein sequence ID" value="KIA76725.1"/>
    <property type="molecule type" value="Genomic_DNA"/>
</dbReference>
<evidence type="ECO:0000313" key="2">
    <source>
        <dbReference type="Proteomes" id="UP000031307"/>
    </source>
</evidence>
<gene>
    <name evidence="1" type="ORF">DB43_HL00340</name>
</gene>
<reference evidence="1 2" key="1">
    <citation type="journal article" date="2014" name="Mol. Biol. Evol.">
        <title>Massive expansion of Ubiquitination-related gene families within the Chlamydiae.</title>
        <authorList>
            <person name="Domman D."/>
            <person name="Collingro A."/>
            <person name="Lagkouvardos I."/>
            <person name="Gehre L."/>
            <person name="Weinmaier T."/>
            <person name="Rattei T."/>
            <person name="Subtil A."/>
            <person name="Horn M."/>
        </authorList>
    </citation>
    <scope>NUCLEOTIDE SEQUENCE [LARGE SCALE GENOMIC DNA]</scope>
    <source>
        <strain evidence="1 2">OEW1</strain>
    </source>
</reference>
<accession>A0A0C1C6G1</accession>
<evidence type="ECO:0000313" key="1">
    <source>
        <dbReference type="EMBL" id="KIA76725.1"/>
    </source>
</evidence>
<protein>
    <submittedName>
        <fullName evidence="1">Transposase</fullName>
    </submittedName>
</protein>
<comment type="caution">
    <text evidence="1">The sequence shown here is derived from an EMBL/GenBank/DDBJ whole genome shotgun (WGS) entry which is preliminary data.</text>
</comment>
<organism evidence="1 2">
    <name type="scientific">Parachlamydia acanthamoebae</name>
    <dbReference type="NCBI Taxonomy" id="83552"/>
    <lineage>
        <taxon>Bacteria</taxon>
        <taxon>Pseudomonadati</taxon>
        <taxon>Chlamydiota</taxon>
        <taxon>Chlamydiia</taxon>
        <taxon>Parachlamydiales</taxon>
        <taxon>Parachlamydiaceae</taxon>
        <taxon>Parachlamydia</taxon>
    </lineage>
</organism>
<dbReference type="AlphaFoldDB" id="A0A0C1C6G1"/>
<sequence length="444" mass="51900">MYLEVNMNGLVSPIPVRKSLSADALISIVYHEFQLIHDPKQFTTKKPASISFTDVLMSGLSVFGLKFPSLLQYDQQRKILDDNLKALYHVKHFPFDTYLRERLDELEPKHIRPIFKKIFTEVQRGKCLEEFEFLDGHYLLALDATGEFSSNAICCAQCCKKEHQNGPVTYYHQMLGACIVHPDKSTVIPLCPEVIQNEDGSIKNDCERNATKRFIENFRREHPHLKAIILGYGINSNAPYIRILEENNLKYILVAKPGDHQFLFEAIEKSDNEQYYEVRDDKGFLHQFRFVNGVALNKSNPNVRVNFVEYMQTDPKGKELRFSWVTNICITSENVFVLMRGGRARWKIENETFNTLKNLEYNFEHNYGHGKKYISTNLCLLMMIAFLIDQVQAIACRLFQTIRKRLGDFRVLCETIRVLIQYMTFESWEDLYRRIAVRYQLNIS</sequence>